<gene>
    <name evidence="1" type="ORF">C8Q71DRAFT_495091</name>
</gene>
<proteinExistence type="predicted"/>
<keyword evidence="2" id="KW-1185">Reference proteome</keyword>
<name>A0ABQ8KMK3_9APHY</name>
<organism evidence="1 2">
    <name type="scientific">Rhodofomes roseus</name>
    <dbReference type="NCBI Taxonomy" id="34475"/>
    <lineage>
        <taxon>Eukaryota</taxon>
        <taxon>Fungi</taxon>
        <taxon>Dikarya</taxon>
        <taxon>Basidiomycota</taxon>
        <taxon>Agaricomycotina</taxon>
        <taxon>Agaricomycetes</taxon>
        <taxon>Polyporales</taxon>
        <taxon>Rhodofomes</taxon>
    </lineage>
</organism>
<sequence length="185" mass="20181">MSGVISIIELAHSVWGEPERSRIPAVIPLSNMSAPARGKLKGQDKNQYRGEAPGEQEGFAFEFEDISSACWRSRRAARARCEDPGTLFCSLIFTQTAMDDRPAHDGHPISHPGCLPFARDSVTAVSRMVDAVFLAAQGTDVVLISTGGLLGLYVDLLSSTRSADGGRSPLVHRRTLKNLRLHRLR</sequence>
<dbReference type="Proteomes" id="UP000814176">
    <property type="component" value="Unassembled WGS sequence"/>
</dbReference>
<dbReference type="GeneID" id="71999652"/>
<evidence type="ECO:0000313" key="2">
    <source>
        <dbReference type="Proteomes" id="UP000814176"/>
    </source>
</evidence>
<accession>A0ABQ8KMK3</accession>
<dbReference type="EMBL" id="JADCUA010000006">
    <property type="protein sequence ID" value="KAH9839090.1"/>
    <property type="molecule type" value="Genomic_DNA"/>
</dbReference>
<dbReference type="RefSeq" id="XP_047780845.1">
    <property type="nucleotide sequence ID" value="XM_047918920.1"/>
</dbReference>
<evidence type="ECO:0000313" key="1">
    <source>
        <dbReference type="EMBL" id="KAH9839090.1"/>
    </source>
</evidence>
<comment type="caution">
    <text evidence="1">The sequence shown here is derived from an EMBL/GenBank/DDBJ whole genome shotgun (WGS) entry which is preliminary data.</text>
</comment>
<protein>
    <submittedName>
        <fullName evidence="1">Uncharacterized protein</fullName>
    </submittedName>
</protein>
<reference evidence="1 2" key="1">
    <citation type="journal article" date="2021" name="Environ. Microbiol.">
        <title>Gene family expansions and transcriptome signatures uncover fungal adaptations to wood decay.</title>
        <authorList>
            <person name="Hage H."/>
            <person name="Miyauchi S."/>
            <person name="Viragh M."/>
            <person name="Drula E."/>
            <person name="Min B."/>
            <person name="Chaduli D."/>
            <person name="Navarro D."/>
            <person name="Favel A."/>
            <person name="Norest M."/>
            <person name="Lesage-Meessen L."/>
            <person name="Balint B."/>
            <person name="Merenyi Z."/>
            <person name="de Eugenio L."/>
            <person name="Morin E."/>
            <person name="Martinez A.T."/>
            <person name="Baldrian P."/>
            <person name="Stursova M."/>
            <person name="Martinez M.J."/>
            <person name="Novotny C."/>
            <person name="Magnuson J.K."/>
            <person name="Spatafora J.W."/>
            <person name="Maurice S."/>
            <person name="Pangilinan J."/>
            <person name="Andreopoulos W."/>
            <person name="LaButti K."/>
            <person name="Hundley H."/>
            <person name="Na H."/>
            <person name="Kuo A."/>
            <person name="Barry K."/>
            <person name="Lipzen A."/>
            <person name="Henrissat B."/>
            <person name="Riley R."/>
            <person name="Ahrendt S."/>
            <person name="Nagy L.G."/>
            <person name="Grigoriev I.V."/>
            <person name="Martin F."/>
            <person name="Rosso M.N."/>
        </authorList>
    </citation>
    <scope>NUCLEOTIDE SEQUENCE [LARGE SCALE GENOMIC DNA]</scope>
    <source>
        <strain evidence="1 2">CIRM-BRFM 1785</strain>
    </source>
</reference>